<dbReference type="HOGENOM" id="CLU_016899_0_0_1"/>
<evidence type="ECO:0000313" key="7">
    <source>
        <dbReference type="EMBL" id="KDQ07050.1"/>
    </source>
</evidence>
<feature type="domain" description="Clathrin/coatomer adaptor adaptin-like N-terminal" evidence="6">
    <location>
        <begin position="35"/>
        <end position="396"/>
    </location>
</feature>
<feature type="compositionally biased region" description="Basic and acidic residues" evidence="5">
    <location>
        <begin position="659"/>
        <end position="677"/>
    </location>
</feature>
<evidence type="ECO:0000256" key="5">
    <source>
        <dbReference type="SAM" id="MobiDB-lite"/>
    </source>
</evidence>
<keyword evidence="2" id="KW-0813">Transport</keyword>
<reference evidence="8" key="1">
    <citation type="journal article" date="2014" name="Proc. Natl. Acad. Sci. U.S.A.">
        <title>Extensive sampling of basidiomycete genomes demonstrates inadequacy of the white-rot/brown-rot paradigm for wood decay fungi.</title>
        <authorList>
            <person name="Riley R."/>
            <person name="Salamov A.A."/>
            <person name="Brown D.W."/>
            <person name="Nagy L.G."/>
            <person name="Floudas D."/>
            <person name="Held B.W."/>
            <person name="Levasseur A."/>
            <person name="Lombard V."/>
            <person name="Morin E."/>
            <person name="Otillar R."/>
            <person name="Lindquist E.A."/>
            <person name="Sun H."/>
            <person name="LaButti K.M."/>
            <person name="Schmutz J."/>
            <person name="Jabbour D."/>
            <person name="Luo H."/>
            <person name="Baker S.E."/>
            <person name="Pisabarro A.G."/>
            <person name="Walton J.D."/>
            <person name="Blanchette R.A."/>
            <person name="Henrissat B."/>
            <person name="Martin F."/>
            <person name="Cullen D."/>
            <person name="Hibbett D.S."/>
            <person name="Grigoriev I.V."/>
        </authorList>
    </citation>
    <scope>NUCLEOTIDE SEQUENCE [LARGE SCALE GENOMIC DNA]</scope>
    <source>
        <strain evidence="8">FD-172 SS1</strain>
    </source>
</reference>
<dbReference type="EMBL" id="KL198116">
    <property type="protein sequence ID" value="KDQ07050.1"/>
    <property type="molecule type" value="Genomic_DNA"/>
</dbReference>
<dbReference type="Pfam" id="PF01602">
    <property type="entry name" value="Adaptin_N"/>
    <property type="match status" value="1"/>
</dbReference>
<dbReference type="Proteomes" id="UP000027195">
    <property type="component" value="Unassembled WGS sequence"/>
</dbReference>
<evidence type="ECO:0000256" key="1">
    <source>
        <dbReference type="ARBA" id="ARBA00004308"/>
    </source>
</evidence>
<accession>A0A067LXI0</accession>
<dbReference type="InterPro" id="IPR011989">
    <property type="entry name" value="ARM-like"/>
</dbReference>
<evidence type="ECO:0000256" key="4">
    <source>
        <dbReference type="ARBA" id="ARBA00023136"/>
    </source>
</evidence>
<dbReference type="OrthoDB" id="29308at2759"/>
<dbReference type="InterPro" id="IPR002553">
    <property type="entry name" value="Clathrin/coatomer_adapt-like_N"/>
</dbReference>
<feature type="compositionally biased region" description="Polar residues" evidence="5">
    <location>
        <begin position="637"/>
        <end position="651"/>
    </location>
</feature>
<organism evidence="7 8">
    <name type="scientific">Botryobasidium botryosum (strain FD-172 SS1)</name>
    <dbReference type="NCBI Taxonomy" id="930990"/>
    <lineage>
        <taxon>Eukaryota</taxon>
        <taxon>Fungi</taxon>
        <taxon>Dikarya</taxon>
        <taxon>Basidiomycota</taxon>
        <taxon>Agaricomycotina</taxon>
        <taxon>Agaricomycetes</taxon>
        <taxon>Cantharellales</taxon>
        <taxon>Botryobasidiaceae</taxon>
        <taxon>Botryobasidium</taxon>
    </lineage>
</organism>
<dbReference type="GO" id="GO:0016192">
    <property type="term" value="P:vesicle-mediated transport"/>
    <property type="evidence" value="ECO:0007669"/>
    <property type="project" value="InterPro"/>
</dbReference>
<dbReference type="AlphaFoldDB" id="A0A067LXI0"/>
<evidence type="ECO:0000256" key="3">
    <source>
        <dbReference type="ARBA" id="ARBA00022927"/>
    </source>
</evidence>
<dbReference type="SUPFAM" id="SSF48371">
    <property type="entry name" value="ARM repeat"/>
    <property type="match status" value="1"/>
</dbReference>
<dbReference type="PANTHER" id="PTHR22780">
    <property type="entry name" value="ADAPTIN, ALPHA/GAMMA/EPSILON"/>
    <property type="match status" value="1"/>
</dbReference>
<dbReference type="InParanoid" id="A0A067LXI0"/>
<proteinExistence type="predicted"/>
<dbReference type="STRING" id="930990.A0A067LXI0"/>
<dbReference type="GO" id="GO:0012505">
    <property type="term" value="C:endomembrane system"/>
    <property type="evidence" value="ECO:0007669"/>
    <property type="project" value="UniProtKB-SubCell"/>
</dbReference>
<keyword evidence="8" id="KW-1185">Reference proteome</keyword>
<dbReference type="InterPro" id="IPR016024">
    <property type="entry name" value="ARM-type_fold"/>
</dbReference>
<keyword evidence="3" id="KW-0653">Protein transport</keyword>
<gene>
    <name evidence="7" type="ORF">BOTBODRAFT_181025</name>
</gene>
<keyword evidence="4" id="KW-0472">Membrane</keyword>
<feature type="region of interest" description="Disordered" evidence="5">
    <location>
        <begin position="630"/>
        <end position="698"/>
    </location>
</feature>
<dbReference type="InterPro" id="IPR050840">
    <property type="entry name" value="Adaptor_Complx_Large_Subunit"/>
</dbReference>
<sequence>MNVTFHSSGAISHAHYALVRKVESAESPQAADEAIRAEILAIRERLSKASPSSEKCKECLVILLYCFDAMESLDDIAGHFDFALIHAVNLAVSGRTLEARRIGYVFCSTLMPREHELNLMLVNGLRRVVIELESQAEGRICLALAALIEAPSADVIPAVQPTLMSLMNHASTRVRRRTLLALRALFQIDPERCLSQPKLLVERLLKRIREDKEPFVVEAALGLALDLFRNNLIAPNELSRLVANLIAEESGNAHSCAPLFIKALGVFGELVSVTPLSTQTDVLGSILQKLQTSSCMAAPNHASVIQSFRLFKDISPSTLAPSFSSAHHPLRLIIPLLSSPLPNLQYLFLSCLAQLDPALWVGENGEDILAERDVARIMSSTESPDDHIRILTIQILHRADPSIPRKLYENLLSAPIAPTLSSREKHATRLLEVIDAITDVGSAYAEALKDIIAAVEPGNPARTEQRFGNNDDAFLLEGVVNSVLLRTQSAIQEFQKSFVDALFQITLLAEKPCGPTLTLVTSAIACEFGAFSDMTPVDIARGLCRCLEHSSVSIQEAILLALLRVTALCETRPPEVLDRVNQLGAKSRRHIRTRCNQYIALTEKMANLKALIPPNSPLTLPDILQIIVTQPAPPKPNNTYPNSPSQSTPDTPKSKLRYHAYDEAPRVEFRQRRDPSHRQSIASHSPKHSSEQNLLTSPNASMRRLSLATERGHQPATELAKRRKEAAELSLKMDLISLDSPLAADQTSFSSQPMVVQQPSQREFDAAWVSLKTAGANARGWCMYSPKEAARRLEELGFSVFKESARQAQATDEILLLLHAAGADHGGVVQLRIGDDETCLWQLRTQSTTLRDQVKERLDRA</sequence>
<name>A0A067LXI0_BOTB1</name>
<dbReference type="GO" id="GO:0006886">
    <property type="term" value="P:intracellular protein transport"/>
    <property type="evidence" value="ECO:0007669"/>
    <property type="project" value="InterPro"/>
</dbReference>
<evidence type="ECO:0000256" key="2">
    <source>
        <dbReference type="ARBA" id="ARBA00022448"/>
    </source>
</evidence>
<evidence type="ECO:0000259" key="6">
    <source>
        <dbReference type="Pfam" id="PF01602"/>
    </source>
</evidence>
<evidence type="ECO:0000313" key="8">
    <source>
        <dbReference type="Proteomes" id="UP000027195"/>
    </source>
</evidence>
<protein>
    <recommendedName>
        <fullName evidence="6">Clathrin/coatomer adaptor adaptin-like N-terminal domain-containing protein</fullName>
    </recommendedName>
</protein>
<dbReference type="Gene3D" id="1.25.10.10">
    <property type="entry name" value="Leucine-rich Repeat Variant"/>
    <property type="match status" value="1"/>
</dbReference>
<comment type="subcellular location">
    <subcellularLocation>
        <location evidence="1">Endomembrane system</location>
    </subcellularLocation>
</comment>
<dbReference type="GO" id="GO:0030117">
    <property type="term" value="C:membrane coat"/>
    <property type="evidence" value="ECO:0007669"/>
    <property type="project" value="InterPro"/>
</dbReference>